<organism evidence="1 2">
    <name type="scientific">Psychroserpens luteus</name>
    <dbReference type="NCBI Taxonomy" id="1434066"/>
    <lineage>
        <taxon>Bacteria</taxon>
        <taxon>Pseudomonadati</taxon>
        <taxon>Bacteroidota</taxon>
        <taxon>Flavobacteriia</taxon>
        <taxon>Flavobacteriales</taxon>
        <taxon>Flavobacteriaceae</taxon>
        <taxon>Psychroserpens</taxon>
    </lineage>
</organism>
<name>A0ABW6A158_9FLAO</name>
<dbReference type="RefSeq" id="WP_194506779.1">
    <property type="nucleotide sequence ID" value="NZ_JADILU010000002.1"/>
</dbReference>
<dbReference type="EMBL" id="JBHUOS010000016">
    <property type="protein sequence ID" value="MFD2918018.1"/>
    <property type="molecule type" value="Genomic_DNA"/>
</dbReference>
<protein>
    <submittedName>
        <fullName evidence="1">DUF6913 domain-containing protein</fullName>
    </submittedName>
</protein>
<proteinExistence type="predicted"/>
<keyword evidence="2" id="KW-1185">Reference proteome</keyword>
<reference evidence="2" key="1">
    <citation type="journal article" date="2019" name="Int. J. Syst. Evol. Microbiol.">
        <title>The Global Catalogue of Microorganisms (GCM) 10K type strain sequencing project: providing services to taxonomists for standard genome sequencing and annotation.</title>
        <authorList>
            <consortium name="The Broad Institute Genomics Platform"/>
            <consortium name="The Broad Institute Genome Sequencing Center for Infectious Disease"/>
            <person name="Wu L."/>
            <person name="Ma J."/>
        </authorList>
    </citation>
    <scope>NUCLEOTIDE SEQUENCE [LARGE SCALE GENOMIC DNA]</scope>
    <source>
        <strain evidence="2">KCTC 32514</strain>
    </source>
</reference>
<dbReference type="Pfam" id="PF21857">
    <property type="entry name" value="DUF6913"/>
    <property type="match status" value="1"/>
</dbReference>
<sequence length="172" mass="20006">MILKVFKEKSNQKYINKLLNARQVAVSNTKMNTVGVILNSKEFSDFEAIKSFFKSIGIQERKIKIITFVEDPKDSNDLWGSYFNPKNFGWKGKINHSGLQEFIDTEFDLLISLHETNCLELNQVVAMSKANFKVGLTNEDQRLYDLMIHVKLYDFKTLTKELKKYLTVLNKL</sequence>
<evidence type="ECO:0000313" key="2">
    <source>
        <dbReference type="Proteomes" id="UP001597548"/>
    </source>
</evidence>
<dbReference type="Proteomes" id="UP001597548">
    <property type="component" value="Unassembled WGS sequence"/>
</dbReference>
<dbReference type="InterPro" id="IPR054207">
    <property type="entry name" value="DUF6913"/>
</dbReference>
<accession>A0ABW6A158</accession>
<comment type="caution">
    <text evidence="1">The sequence shown here is derived from an EMBL/GenBank/DDBJ whole genome shotgun (WGS) entry which is preliminary data.</text>
</comment>
<gene>
    <name evidence="1" type="ORF">ACFS29_20360</name>
</gene>
<evidence type="ECO:0000313" key="1">
    <source>
        <dbReference type="EMBL" id="MFD2918018.1"/>
    </source>
</evidence>